<comment type="caution">
    <text evidence="2">The sequence shown here is derived from an EMBL/GenBank/DDBJ whole genome shotgun (WGS) entry which is preliminary data.</text>
</comment>
<feature type="region of interest" description="Disordered" evidence="1">
    <location>
        <begin position="967"/>
        <end position="1018"/>
    </location>
</feature>
<reference evidence="2 3" key="1">
    <citation type="submission" date="2014-08" db="EMBL/GenBank/DDBJ databases">
        <authorList>
            <person name="Sibley D."/>
            <person name="Venepally P."/>
            <person name="Karamycheva S."/>
            <person name="Hadjithomas M."/>
            <person name="Khan A."/>
            <person name="Brunk B."/>
            <person name="Roos D."/>
            <person name="Caler E."/>
            <person name="Lorenzi H."/>
        </authorList>
    </citation>
    <scope>NUCLEOTIDE SEQUENCE [LARGE SCALE GENOMIC DNA]</scope>
    <source>
        <strain evidence="2 3">VAND</strain>
    </source>
</reference>
<feature type="compositionally biased region" description="Basic and acidic residues" evidence="1">
    <location>
        <begin position="36"/>
        <end position="63"/>
    </location>
</feature>
<sequence>MGEDEGVAAGAAPTDALQERRGEQVQMRQDGSASHAVRESQEETSSEVEKGTTEKVRGPERPATRTKAKGRKTEERIHEAQRDEAKDTTRDEEEAGTGQVGEGPSRSVDSPNSRASPRRSRLRSRDPPKPPSPSSLSSPSLHASLSAPSVVDADALEASTDLGCPHVGENETPREGEAEREEAKDETGRVRRGEPPGGYSLRARRSRARELWEKREEGGDMSRRADSAARTERLHEEEQRETETDAANGEDRGGPSRKRRVGERERRPATPARTAAGLAATERRREEVRGSSRRCCSRGRGSGGVAFSQGGAWTYAKTEGTESGSRGAGRQTPRGAAAGEKKRRQDTEEKEERKQDKESEARVESRTPRYFPASPATKARSKNAGVTLRVSAEKRKSTRAEERDASSSGKREDRPPSALGSGTPARPSSPAAGFQGKPPLHAQRQMHTGNAPCNSTSLSTPSSPASVDTIGGFPRDAFERFDQPFLQVTLTEVSSRNRWKATASYEDKVESLLKEGVARSTCFRREAPSSLTICKQYDWKNHQAMFEDEDRTTYYRKAIFWRGWEQHERRREAQSRGLRATSLLEDNFPGNVEQRDPGGEAGREDESENKDANATSMPRLHASGPREETQEAERGKKSGAEKKVGGEDVQEMMNDGVRRRVATSELAQLEGTSNCRLFREERRLGDARGLSGVETQDEDEESGEEELDDGVVDVKSFRPCSGSLEDEEEGERGVKKKRTYVQGKRVLEIGTGPIALLAVLAVKAGAEYVDALEVSKTSASLATSFVRQFGLNSSASRYRAPSRMSLKAQNSDQTNLESSLDSAPLSTASCRTSLPHSTTPALSARVSSLSVLPTSWSSVCAVPRDSQLPSSLEDSSSTLSSESLHASSLSSASLPSALLRDSSSSPSPAASAAGPSAPRATDCMCVDDTPRLCSSHSDVSSSATLASSHSVPDCLLVPSADAISSSSLPSLTHPPLLPSPSSSLPQARCGGPAGCASLPTSAPVSSSPNSAQRLVYSDGPLLPGSSSSHPSFSSSASSASSCLSLSSFPSQKASQTRARKTPPSAFLASPARPGPLVIHSTYSKLFPLPPPHLAPKLCRDVFPACSLSPSTSTLARASPATPAALSTPSSPSTLLSPHAPASFPCYYDMVIHEILGDFASQEGAADVYLDIQRRLGYCPKSIPTAATTCVAPCAFPTRENIPYKATDHPERTIFSPRRRLFQSVSLQFSSLLLCDSLLPMEELRFEEPMERQMLQRRRLEFTVTRRGLFAGFLAAIDVEIRPGRHFGTVFEQQCDSWYTNVVLLGKEIEVRPRDRITLFTIADLKNYQVETVPQSVGKKKQAVQMEVSRPTYTFQGFVERPRQGVVAEFGPIHIDYDEQASCIRIE</sequence>
<feature type="compositionally biased region" description="Low complexity" evidence="1">
    <location>
        <begin position="134"/>
        <end position="149"/>
    </location>
</feature>
<feature type="compositionally biased region" description="Low complexity" evidence="1">
    <location>
        <begin position="269"/>
        <end position="280"/>
    </location>
</feature>
<protein>
    <submittedName>
        <fullName evidence="2">Uncharacterized protein</fullName>
    </submittedName>
</protein>
<evidence type="ECO:0000313" key="2">
    <source>
        <dbReference type="EMBL" id="KFG99381.1"/>
    </source>
</evidence>
<feature type="region of interest" description="Disordered" evidence="1">
    <location>
        <begin position="575"/>
        <end position="656"/>
    </location>
</feature>
<feature type="compositionally biased region" description="Basic and acidic residues" evidence="1">
    <location>
        <begin position="391"/>
        <end position="415"/>
    </location>
</feature>
<feature type="compositionally biased region" description="Polar residues" evidence="1">
    <location>
        <begin position="807"/>
        <end position="822"/>
    </location>
</feature>
<feature type="region of interest" description="Disordered" evidence="1">
    <location>
        <begin position="897"/>
        <end position="919"/>
    </location>
</feature>
<feature type="compositionally biased region" description="Basic and acidic residues" evidence="1">
    <location>
        <begin position="71"/>
        <end position="89"/>
    </location>
</feature>
<dbReference type="OrthoDB" id="41566at2759"/>
<name>A0A086PGA0_TOXGO</name>
<feature type="region of interest" description="Disordered" evidence="1">
    <location>
        <begin position="688"/>
        <end position="708"/>
    </location>
</feature>
<dbReference type="EMBL" id="AEYJ02001861">
    <property type="protein sequence ID" value="KFG99381.1"/>
    <property type="molecule type" value="Genomic_DNA"/>
</dbReference>
<evidence type="ECO:0000256" key="1">
    <source>
        <dbReference type="SAM" id="MobiDB-lite"/>
    </source>
</evidence>
<feature type="compositionally biased region" description="Low complexity" evidence="1">
    <location>
        <begin position="967"/>
        <end position="985"/>
    </location>
</feature>
<proteinExistence type="predicted"/>
<reference evidence="2 3" key="2">
    <citation type="journal article" date="2015" name="Eukaryot. Cell">
        <title>Genetic mapping reveals that sinefungin resistance in Toxoplasma gondii is controlled by a putative amino acid transporter locus that can be used as a negative selectable marker.</title>
        <authorList>
            <person name="Behnke M.S."/>
            <person name="Khan A."/>
            <person name="Sibley L.D."/>
        </authorList>
    </citation>
    <scope>NUCLEOTIDE SEQUENCE [LARGE SCALE GENOMIC DNA]</scope>
    <source>
        <strain evidence="2 3">VAND</strain>
    </source>
</reference>
<feature type="compositionally biased region" description="Polar residues" evidence="1">
    <location>
        <begin position="998"/>
        <end position="1012"/>
    </location>
</feature>
<accession>A0A086PGA0</accession>
<gene>
    <name evidence="2" type="ORF">TGVAND_207100</name>
</gene>
<evidence type="ECO:0000313" key="3">
    <source>
        <dbReference type="Proteomes" id="UP000028840"/>
    </source>
</evidence>
<feature type="compositionally biased region" description="Basic and acidic residues" evidence="1">
    <location>
        <begin position="339"/>
        <end position="367"/>
    </location>
</feature>
<feature type="region of interest" description="Disordered" evidence="1">
    <location>
        <begin position="802"/>
        <end position="822"/>
    </location>
</feature>
<feature type="compositionally biased region" description="Basic and acidic residues" evidence="1">
    <location>
        <begin position="168"/>
        <end position="194"/>
    </location>
</feature>
<feature type="compositionally biased region" description="Low complexity" evidence="1">
    <location>
        <begin position="897"/>
        <end position="918"/>
    </location>
</feature>
<feature type="compositionally biased region" description="Acidic residues" evidence="1">
    <location>
        <begin position="695"/>
        <end position="708"/>
    </location>
</feature>
<dbReference type="Gene3D" id="3.40.50.150">
    <property type="entry name" value="Vaccinia Virus protein VP39"/>
    <property type="match status" value="1"/>
</dbReference>
<feature type="compositionally biased region" description="Basic and acidic residues" evidence="1">
    <location>
        <begin position="593"/>
        <end position="604"/>
    </location>
</feature>
<dbReference type="VEuPathDB" id="ToxoDB:TGVAND_207100"/>
<organism evidence="2 3">
    <name type="scientific">Toxoplasma gondii VAND</name>
    <dbReference type="NCBI Taxonomy" id="933077"/>
    <lineage>
        <taxon>Eukaryota</taxon>
        <taxon>Sar</taxon>
        <taxon>Alveolata</taxon>
        <taxon>Apicomplexa</taxon>
        <taxon>Conoidasida</taxon>
        <taxon>Coccidia</taxon>
        <taxon>Eucoccidiorida</taxon>
        <taxon>Eimeriorina</taxon>
        <taxon>Sarcocystidae</taxon>
        <taxon>Toxoplasma</taxon>
    </lineage>
</organism>
<feature type="compositionally biased region" description="Basic and acidic residues" evidence="1">
    <location>
        <begin position="281"/>
        <end position="290"/>
    </location>
</feature>
<feature type="compositionally biased region" description="Low complexity" evidence="1">
    <location>
        <begin position="455"/>
        <end position="466"/>
    </location>
</feature>
<feature type="compositionally biased region" description="Basic and acidic residues" evidence="1">
    <location>
        <begin position="208"/>
        <end position="254"/>
    </location>
</feature>
<feature type="compositionally biased region" description="Basic and acidic residues" evidence="1">
    <location>
        <begin position="624"/>
        <end position="646"/>
    </location>
</feature>
<feature type="region of interest" description="Disordered" evidence="1">
    <location>
        <begin position="1"/>
        <end position="471"/>
    </location>
</feature>
<dbReference type="Proteomes" id="UP000028840">
    <property type="component" value="Unassembled WGS sequence"/>
</dbReference>
<feature type="compositionally biased region" description="Polar residues" evidence="1">
    <location>
        <begin position="445"/>
        <end position="454"/>
    </location>
</feature>
<dbReference type="InterPro" id="IPR029063">
    <property type="entry name" value="SAM-dependent_MTases_sf"/>
</dbReference>
<dbReference type="SUPFAM" id="SSF53335">
    <property type="entry name" value="S-adenosyl-L-methionine-dependent methyltransferases"/>
    <property type="match status" value="1"/>
</dbReference>